<feature type="transmembrane region" description="Helical" evidence="1">
    <location>
        <begin position="185"/>
        <end position="206"/>
    </location>
</feature>
<feature type="transmembrane region" description="Helical" evidence="1">
    <location>
        <begin position="363"/>
        <end position="385"/>
    </location>
</feature>
<feature type="transmembrane region" description="Helical" evidence="1">
    <location>
        <begin position="90"/>
        <end position="112"/>
    </location>
</feature>
<feature type="transmembrane region" description="Helical" evidence="1">
    <location>
        <begin position="154"/>
        <end position="179"/>
    </location>
</feature>
<name>A0A5A8DA36_CAFRO</name>
<feature type="transmembrane region" description="Helical" evidence="1">
    <location>
        <begin position="424"/>
        <end position="445"/>
    </location>
</feature>
<evidence type="ECO:0000313" key="3">
    <source>
        <dbReference type="Proteomes" id="UP000324907"/>
    </source>
</evidence>
<evidence type="ECO:0000256" key="1">
    <source>
        <dbReference type="SAM" id="Phobius"/>
    </source>
</evidence>
<dbReference type="Proteomes" id="UP000324907">
    <property type="component" value="Unassembled WGS sequence"/>
</dbReference>
<evidence type="ECO:0008006" key="4">
    <source>
        <dbReference type="Google" id="ProtNLM"/>
    </source>
</evidence>
<keyword evidence="1" id="KW-0472">Membrane</keyword>
<organism evidence="2 3">
    <name type="scientific">Cafeteria roenbergensis</name>
    <name type="common">Marine flagellate</name>
    <dbReference type="NCBI Taxonomy" id="33653"/>
    <lineage>
        <taxon>Eukaryota</taxon>
        <taxon>Sar</taxon>
        <taxon>Stramenopiles</taxon>
        <taxon>Bigyra</taxon>
        <taxon>Opalozoa</taxon>
        <taxon>Bicosoecida</taxon>
        <taxon>Cafeteriaceae</taxon>
        <taxon>Cafeteria</taxon>
    </lineage>
</organism>
<accession>A0A5A8DA36</accession>
<sequence length="453" mass="45155">MAAWGPIVGRVASAIAVESMSTVLEAGSEVSVLVTSRTARPTDLVAFSMVLIVEEWVIASAGAMVLGATPFVLARGSESPRKRAAMERSLSLVAAVTAAVAAAAMLAATPLLRALEQPEEAAELMGRAAPLLCLTVVPALLSRFAEQTLAAADAWGFSSTLGVASAVVKPAAFWLLYRAWGVDGYAAASVLAEAAYCCLALAGVAITRAEADGATAAEALLPVLVGAPWADLAEARAAAGAGASALLEAVSGLWSYYFVYLHAAAASASHVLAFRVVEGIAWPVITVSSDAVEASAAVAATEAARSKRGPALALGSAAAILAALCTAGAAAAAATPASLLAWPVLDEDGLSGGWSSAVEEGKWLVVAALLVHVLDCARMCAAALLRVAGGGAVPAAAAAAALAVVGPAAVYLSEWAQGARVSAAAAIAARALGVCTSLAVLWHGLGRARSKQD</sequence>
<protein>
    <recommendedName>
        <fullName evidence="4">Protein RFT1 homolog</fullName>
    </recommendedName>
</protein>
<proteinExistence type="predicted"/>
<dbReference type="AlphaFoldDB" id="A0A5A8DA36"/>
<dbReference type="EMBL" id="VLTL01000105">
    <property type="protein sequence ID" value="KAA0160791.1"/>
    <property type="molecule type" value="Genomic_DNA"/>
</dbReference>
<feature type="transmembrane region" description="Helical" evidence="1">
    <location>
        <begin position="392"/>
        <end position="412"/>
    </location>
</feature>
<reference evidence="2 3" key="1">
    <citation type="submission" date="2019-07" db="EMBL/GenBank/DDBJ databases">
        <title>Genomes of Cafeteria roenbergensis.</title>
        <authorList>
            <person name="Fischer M.G."/>
            <person name="Hackl T."/>
            <person name="Roman M."/>
        </authorList>
    </citation>
    <scope>NUCLEOTIDE SEQUENCE [LARGE SCALE GENOMIC DNA]</scope>
    <source>
        <strain evidence="2 3">RCC970-E3</strain>
    </source>
</reference>
<gene>
    <name evidence="2" type="ORF">FNF28_05315</name>
</gene>
<evidence type="ECO:0000313" key="2">
    <source>
        <dbReference type="EMBL" id="KAA0160791.1"/>
    </source>
</evidence>
<keyword evidence="1" id="KW-1133">Transmembrane helix</keyword>
<comment type="caution">
    <text evidence="2">The sequence shown here is derived from an EMBL/GenBank/DDBJ whole genome shotgun (WGS) entry which is preliminary data.</text>
</comment>
<keyword evidence="1" id="KW-0812">Transmembrane</keyword>
<feature type="transmembrane region" description="Helical" evidence="1">
    <location>
        <begin position="312"/>
        <end position="343"/>
    </location>
</feature>
<feature type="transmembrane region" description="Helical" evidence="1">
    <location>
        <begin position="44"/>
        <end position="69"/>
    </location>
</feature>